<dbReference type="SUPFAM" id="SSF53098">
    <property type="entry name" value="Ribonuclease H-like"/>
    <property type="match status" value="1"/>
</dbReference>
<evidence type="ECO:0000256" key="1">
    <source>
        <dbReference type="ARBA" id="ARBA00006468"/>
    </source>
</evidence>
<dbReference type="SMART" id="SM01326">
    <property type="entry name" value="PTEN_C2"/>
    <property type="match status" value="1"/>
</dbReference>
<dbReference type="SUPFAM" id="SSF56672">
    <property type="entry name" value="DNA/RNA polymerases"/>
    <property type="match status" value="1"/>
</dbReference>
<dbReference type="PANTHER" id="PTHR45733">
    <property type="entry name" value="FORMIN-J"/>
    <property type="match status" value="1"/>
</dbReference>
<feature type="compositionally biased region" description="Low complexity" evidence="5">
    <location>
        <begin position="777"/>
        <end position="791"/>
    </location>
</feature>
<comment type="similarity">
    <text evidence="1">Belongs to the formin-like family. Class-II subfamily.</text>
</comment>
<dbReference type="PANTHER" id="PTHR45733:SF10">
    <property type="entry name" value="FORMIN-LIKE PROTEIN 15A-RELATED"/>
    <property type="match status" value="1"/>
</dbReference>
<sequence>MALFRRFFYRKPPDRLLEISERVYVFDCCFSTDVLEEDEYKVYIGGIVAQLQDHFPDGSFMVFNFREGDRRSQISDILSLCDMTVMEYPRQYEGCPLLPLEMIHHFLRSSESWLSLEGQQNVLLMHCERGGWPVLTFMLAGLLLYRKQYNGELKTLEMVYKQAPRELLQLLSPLNPQPSQLRYLQYISRRHLGSEWPPSETPLYLDCLILRDLPLFDDEKGCRPVVRVYGPDPSQPANRSSKLLFSTSKTQNFVRHYLQAECMLVKIDIRCRVQGDVVLECIHLSEDFIREEMMFRVMFHTAFVRSNILVLSRDEIDILWDTKDQFPKDFKSEVLFLDADAVIPNLTTVHVSEDVNETESGSPEEFYEVEEIFSNVIDSQEGKGDYDSPMVHDNAVDDGSRKDVWKEYSDPHTFQDSSTDDGIHHQVGRTDSGINEVKDITVDDVKYKLDERVDSDTHAVKDIAVDDGENNSTSIAVTFDMMETLERQEVTSDVHDDSAVVRNKYGEDNNATLKELEAEEGQQMHDLSESVSVEKKQLSSIAAKQKTKNQELQGFPAKQAKANATTRWIPSNKGSYQDSMHVSYPPTRHINSPVALPSAISAKEKMTNAKEKYVSSSHAYEAVDSMDMTSDLKNCNGDNSPPHPPHPHISPSSSLDGKVSTIPQPPPQPPPAPPPPPTLTLFGKKNERMDLKVMTPPPPPPLFGQNRGSSLPLPTHWKSVYSSIDVVEENNGVLPSTPPIVGSAITSKVSKLVGVVSHSRPPPPPPPLPPLLYMDRASILPPSTPPTSLLAPPTPPPPPIVYRAPTSPPSSSFTRAPPPPPPPFSIAPSLPPPPLPPSSGAPPPPPPHLMSKAPLPPFYRAPPPPPPPPPPPVPPSSEAQPPPPPPLPPSSGAPPPPPPPLPSSSGAPPPPPPLPLMSEAPLPPPPPFYGALPPPPPPLMSKAPPPPPPPFYGVPPPPPLPPSNGAPSPPPPPPSMSKAPPPPFYGTPPPPPPPPPLPPSSGAPPPPPLLMSKAPPPPPPPFYGAQPSPPPPPPPPPPPLPPSSGAPQQPPPPPHLMSKAPPPPPPPFYGAQPPPPPPPLLISKAPPPPPPPFYGAPPPPLPPMHGAPPPPPPMLVARAPPPPPLPGGQGPPPPPLPGGRGPPPPPLPGGYGPPPPPPPGSQGPPPPPPPGGRGPPPPPPPGGQAPGAPAPPRLPGGAPPPPGADPRGRGRGLARPTGASAAAPRRSSLKPLHWSKVTRALQGSLWEELQRHGESQIGQDFDVSELEKLFAANVPKPAASGGKAGQGKAAGSKNEKVTLVDLRRAYNTEIMLTKVKMPLPDMMAAVLAMDDSVLDADQVENLIKFCPTKEEMDLLKAYTGDKENLGKCEQFFFELMKVPRVESKLRVFCFKIQFQSQITEFNKSLNIVNSACEEVRNSLKLKEILKKILYLGNTLNQGTARGSAVGFKMDSLLKLTDTRASNSKMTLMHYLCKVLAEKSPTLLDFHLDLVSIETSSKIQLKSLAEEMQAITKGLEKVNQELAASENDGPVSDVFRKDLSTGKMIGNAKESGGLYYLDNGLDFKDQQKTSTCFESIFVSSNNDDIMLWHLRLGHPSFPYLKHLFPKLFSKKDPSLFHCETCEFAKHHRSSFSTQPYKQSKPFAVIHSDVWGPNRINTFSNKKWFITFIDDHTRICWVYLLKEKSEVGQVVKNFFKMVHTQYQTNIQVFRSDNGKEYFNILLSDFFLANGVVHQSSCVNTPQQNGIAERKNRHLLEVARALLFANKVPKYLWGEAVLTASYLINRMPSKVLDFHTPLDVFRNYFPLTSVSADLPLKVFGCTAFVHEHKHLDKLDPRAIKCVFTGYSPTQKGYRCFEPKSKRIFVTMDVTFVENQPFFSDIHLQGGNFKEDSSFTFENIITLSDIVLSQNSETYIDAPKENAQESILKLNPLMNEVSTDSGATISNENHNDQILDLNNNKGPPEMPQHNDSDKETQSRFTTIDPTWKENVFERRNHKQRNEGPILRPFQDSEPIDNPTHHLDTGKSSSILKSYVEYPDLDLPIAIRKPIRSCTKYPLSNYVSYSKLSSSFAAFTSKLSTVEIPKNIQEALKIPKWKEAVLEEMRALEKNQTWRVMTLPTGKNTVGYKWVFTVKYNSDNTFERYKARLVAKGFTQTYGIDYSETFTPVAKLNTIRVLLSLAVNLDWSLNQLDVKNAFLNGDLEEEVYMDSPPGFEDKFGSNVCKLQGLGLKN</sequence>
<feature type="coiled-coil region" evidence="4">
    <location>
        <begin position="1500"/>
        <end position="1527"/>
    </location>
</feature>
<keyword evidence="4" id="KW-0175">Coiled coil</keyword>
<dbReference type="Gene3D" id="2.60.40.1110">
    <property type="match status" value="1"/>
</dbReference>
<organism evidence="9 10">
    <name type="scientific">Cicer arietinum</name>
    <name type="common">Chickpea</name>
    <name type="synonym">Garbanzo</name>
    <dbReference type="NCBI Taxonomy" id="3827"/>
    <lineage>
        <taxon>Eukaryota</taxon>
        <taxon>Viridiplantae</taxon>
        <taxon>Streptophyta</taxon>
        <taxon>Embryophyta</taxon>
        <taxon>Tracheophyta</taxon>
        <taxon>Spermatophyta</taxon>
        <taxon>Magnoliopsida</taxon>
        <taxon>eudicotyledons</taxon>
        <taxon>Gunneridae</taxon>
        <taxon>Pentapetalae</taxon>
        <taxon>rosids</taxon>
        <taxon>fabids</taxon>
        <taxon>Fabales</taxon>
        <taxon>Fabaceae</taxon>
        <taxon>Papilionoideae</taxon>
        <taxon>50 kb inversion clade</taxon>
        <taxon>NPAAA clade</taxon>
        <taxon>Hologalegina</taxon>
        <taxon>IRL clade</taxon>
        <taxon>Cicereae</taxon>
        <taxon>Cicer</taxon>
    </lineage>
</organism>
<evidence type="ECO:0000256" key="2">
    <source>
        <dbReference type="ARBA" id="ARBA00022912"/>
    </source>
</evidence>
<feature type="domain" description="Integrase catalytic" evidence="6">
    <location>
        <begin position="1636"/>
        <end position="1802"/>
    </location>
</feature>
<dbReference type="InterPro" id="IPR057670">
    <property type="entry name" value="SH3_retrovirus"/>
</dbReference>
<keyword evidence="2" id="KW-0378">Hydrolase</keyword>
<feature type="region of interest" description="Disordered" evidence="5">
    <location>
        <begin position="755"/>
        <end position="1230"/>
    </location>
</feature>
<dbReference type="InterPro" id="IPR042201">
    <property type="entry name" value="FH2_Formin_sf"/>
</dbReference>
<dbReference type="Gene3D" id="1.20.58.2220">
    <property type="entry name" value="Formin, FH2 domain"/>
    <property type="match status" value="1"/>
</dbReference>
<feature type="compositionally biased region" description="Basic and acidic residues" evidence="5">
    <location>
        <begin position="1964"/>
        <end position="1973"/>
    </location>
</feature>
<feature type="compositionally biased region" description="Polar residues" evidence="5">
    <location>
        <begin position="629"/>
        <end position="639"/>
    </location>
</feature>
<dbReference type="PROSITE" id="PS51444">
    <property type="entry name" value="FH2"/>
    <property type="match status" value="1"/>
</dbReference>
<evidence type="ECO:0000259" key="7">
    <source>
        <dbReference type="PROSITE" id="PS51182"/>
    </source>
</evidence>
<dbReference type="InterPro" id="IPR043502">
    <property type="entry name" value="DNA/RNA_pol_sf"/>
</dbReference>
<dbReference type="STRING" id="3827.A0A3Q7YFN7"/>
<accession>A0A3Q7YFN7</accession>
<dbReference type="SUPFAM" id="SSF49562">
    <property type="entry name" value="C2 domain (Calcium/lipid-binding domain, CaLB)"/>
    <property type="match status" value="1"/>
</dbReference>
<dbReference type="Gene3D" id="3.30.420.10">
    <property type="entry name" value="Ribonuclease H-like superfamily/Ribonuclease H"/>
    <property type="match status" value="1"/>
</dbReference>
<protein>
    <recommendedName>
        <fullName evidence="3">Formin-like protein</fullName>
    </recommendedName>
</protein>
<dbReference type="Pfam" id="PF25597">
    <property type="entry name" value="SH3_retrovirus"/>
    <property type="match status" value="1"/>
</dbReference>
<evidence type="ECO:0000256" key="5">
    <source>
        <dbReference type="SAM" id="MobiDB-lite"/>
    </source>
</evidence>
<feature type="compositionally biased region" description="Pro residues" evidence="5">
    <location>
        <begin position="816"/>
        <end position="1204"/>
    </location>
</feature>
<dbReference type="InterPro" id="IPR025724">
    <property type="entry name" value="GAG-pre-integrase_dom"/>
</dbReference>
<evidence type="ECO:0000313" key="9">
    <source>
        <dbReference type="Proteomes" id="UP000087171"/>
    </source>
</evidence>
<dbReference type="Pfam" id="PF10409">
    <property type="entry name" value="PTEN_C2"/>
    <property type="match status" value="1"/>
</dbReference>
<reference evidence="10" key="2">
    <citation type="submission" date="2025-08" db="UniProtKB">
        <authorList>
            <consortium name="RefSeq"/>
        </authorList>
    </citation>
    <scope>IDENTIFICATION</scope>
    <source>
        <tissue evidence="10">Etiolated seedlings</tissue>
    </source>
</reference>
<dbReference type="InterPro" id="IPR051144">
    <property type="entry name" value="Formin_homology_domain"/>
</dbReference>
<dbReference type="Proteomes" id="UP000087171">
    <property type="component" value="Chromosome Ca5"/>
</dbReference>
<reference evidence="9" key="1">
    <citation type="journal article" date="2013" name="Nat. Biotechnol.">
        <title>Draft genome sequence of chickpea (Cicer arietinum) provides a resource for trait improvement.</title>
        <authorList>
            <person name="Varshney R.K."/>
            <person name="Song C."/>
            <person name="Saxena R.K."/>
            <person name="Azam S."/>
            <person name="Yu S."/>
            <person name="Sharpe A.G."/>
            <person name="Cannon S."/>
            <person name="Baek J."/>
            <person name="Rosen B.D."/>
            <person name="Tar'an B."/>
            <person name="Millan T."/>
            <person name="Zhang X."/>
            <person name="Ramsay L.D."/>
            <person name="Iwata A."/>
            <person name="Wang Y."/>
            <person name="Nelson W."/>
            <person name="Farmer A.D."/>
            <person name="Gaur P.M."/>
            <person name="Soderlund C."/>
            <person name="Penmetsa R.V."/>
            <person name="Xu C."/>
            <person name="Bharti A.K."/>
            <person name="He W."/>
            <person name="Winter P."/>
            <person name="Zhao S."/>
            <person name="Hane J.K."/>
            <person name="Carrasquilla-Garcia N."/>
            <person name="Condie J.A."/>
            <person name="Upadhyaya H.D."/>
            <person name="Luo M.C."/>
            <person name="Thudi M."/>
            <person name="Gowda C.L."/>
            <person name="Singh N.P."/>
            <person name="Lichtenzveig J."/>
            <person name="Gali K.K."/>
            <person name="Rubio J."/>
            <person name="Nadarajan N."/>
            <person name="Dolezel J."/>
            <person name="Bansal K.C."/>
            <person name="Xu X."/>
            <person name="Edwards D."/>
            <person name="Zhang G."/>
            <person name="Kahl G."/>
            <person name="Gil J."/>
            <person name="Singh K.B."/>
            <person name="Datta S.K."/>
            <person name="Jackson S.A."/>
            <person name="Wang J."/>
            <person name="Cook D.R."/>
        </authorList>
    </citation>
    <scope>NUCLEOTIDE SEQUENCE [LARGE SCALE GENOMIC DNA]</scope>
    <source>
        <strain evidence="9">cv. CDC Frontier</strain>
    </source>
</reference>
<dbReference type="Pfam" id="PF13976">
    <property type="entry name" value="gag_pre-integrs"/>
    <property type="match status" value="1"/>
</dbReference>
<dbReference type="InterPro" id="IPR029021">
    <property type="entry name" value="Prot-tyrosine_phosphatase-like"/>
</dbReference>
<evidence type="ECO:0000256" key="4">
    <source>
        <dbReference type="SAM" id="Coils"/>
    </source>
</evidence>
<dbReference type="Pfam" id="PF00665">
    <property type="entry name" value="rve"/>
    <property type="match status" value="1"/>
</dbReference>
<dbReference type="SUPFAM" id="SSF52799">
    <property type="entry name" value="(Phosphotyrosine protein) phosphatases II"/>
    <property type="match status" value="1"/>
</dbReference>
<dbReference type="InterPro" id="IPR013103">
    <property type="entry name" value="RVT_2"/>
</dbReference>
<evidence type="ECO:0000259" key="6">
    <source>
        <dbReference type="PROSITE" id="PS50994"/>
    </source>
</evidence>
<dbReference type="Pfam" id="PF07727">
    <property type="entry name" value="RVT_2"/>
    <property type="match status" value="1"/>
</dbReference>
<feature type="region of interest" description="Disordered" evidence="5">
    <location>
        <begin position="1999"/>
        <end position="2021"/>
    </location>
</feature>
<dbReference type="GO" id="GO:0003676">
    <property type="term" value="F:nucleic acid binding"/>
    <property type="evidence" value="ECO:0007669"/>
    <property type="project" value="InterPro"/>
</dbReference>
<dbReference type="RefSeq" id="XP_027190810.1">
    <property type="nucleotide sequence ID" value="XM_027335009.1"/>
</dbReference>
<evidence type="ECO:0000259" key="8">
    <source>
        <dbReference type="PROSITE" id="PS51444"/>
    </source>
</evidence>
<evidence type="ECO:0000256" key="3">
    <source>
        <dbReference type="RuleBase" id="RU361260"/>
    </source>
</evidence>
<keyword evidence="2" id="KW-0904">Protein phosphatase</keyword>
<dbReference type="SUPFAM" id="SSF101447">
    <property type="entry name" value="Formin homology 2 domain (FH2 domain)"/>
    <property type="match status" value="1"/>
</dbReference>
<name>A0A3Q7YFN7_CICAR</name>
<feature type="domain" description="C2 tensin-type" evidence="7">
    <location>
        <begin position="200"/>
        <end position="339"/>
    </location>
</feature>
<feature type="domain" description="FH2" evidence="8">
    <location>
        <begin position="1219"/>
        <end position="1633"/>
    </location>
</feature>
<dbReference type="GO" id="GO:0004721">
    <property type="term" value="F:phosphoprotein phosphatase activity"/>
    <property type="evidence" value="ECO:0007669"/>
    <property type="project" value="UniProtKB-KW"/>
</dbReference>
<dbReference type="InterPro" id="IPR035892">
    <property type="entry name" value="C2_domain_sf"/>
</dbReference>
<feature type="compositionally biased region" description="Pro residues" evidence="5">
    <location>
        <begin position="760"/>
        <end position="770"/>
    </location>
</feature>
<dbReference type="PROSITE" id="PS50994">
    <property type="entry name" value="INTEGRASE"/>
    <property type="match status" value="1"/>
</dbReference>
<dbReference type="InterPro" id="IPR001584">
    <property type="entry name" value="Integrase_cat-core"/>
</dbReference>
<dbReference type="Gene3D" id="3.90.190.10">
    <property type="entry name" value="Protein tyrosine phosphatase superfamily"/>
    <property type="match status" value="1"/>
</dbReference>
<dbReference type="GO" id="GO:0015074">
    <property type="term" value="P:DNA integration"/>
    <property type="evidence" value="ECO:0007669"/>
    <property type="project" value="InterPro"/>
</dbReference>
<dbReference type="InterPro" id="IPR015425">
    <property type="entry name" value="FH2_Formin"/>
</dbReference>
<dbReference type="InterPro" id="IPR014020">
    <property type="entry name" value="Tensin_C2-dom"/>
</dbReference>
<dbReference type="InterPro" id="IPR036397">
    <property type="entry name" value="RNaseH_sf"/>
</dbReference>
<dbReference type="InterPro" id="IPR012337">
    <property type="entry name" value="RNaseH-like_sf"/>
</dbReference>
<feature type="region of interest" description="Disordered" evidence="5">
    <location>
        <begin position="629"/>
        <end position="709"/>
    </location>
</feature>
<dbReference type="SMART" id="SM00498">
    <property type="entry name" value="FH2"/>
    <property type="match status" value="1"/>
</dbReference>
<dbReference type="OrthoDB" id="1668162at2759"/>
<dbReference type="Pfam" id="PF02181">
    <property type="entry name" value="FH2"/>
    <property type="match status" value="1"/>
</dbReference>
<feature type="region of interest" description="Disordered" evidence="5">
    <location>
        <begin position="1954"/>
        <end position="1975"/>
    </location>
</feature>
<feature type="compositionally biased region" description="Pro residues" evidence="5">
    <location>
        <begin position="663"/>
        <end position="678"/>
    </location>
</feature>
<keyword evidence="9" id="KW-1185">Reference proteome</keyword>
<dbReference type="PROSITE" id="PS51182">
    <property type="entry name" value="C2_TENSIN"/>
    <property type="match status" value="1"/>
</dbReference>
<gene>
    <name evidence="10" type="primary">LOC101505448</name>
</gene>
<proteinExistence type="inferred from homology"/>
<evidence type="ECO:0000313" key="10">
    <source>
        <dbReference type="RefSeq" id="XP_027190810.1"/>
    </source>
</evidence>